<protein>
    <recommendedName>
        <fullName evidence="4">Transposase</fullName>
    </recommendedName>
</protein>
<dbReference type="AlphaFoldDB" id="A0A7W8VC73"/>
<evidence type="ECO:0008006" key="4">
    <source>
        <dbReference type="Google" id="ProtNLM"/>
    </source>
</evidence>
<proteinExistence type="predicted"/>
<name>A0A7W8VC73_9ACTN</name>
<evidence type="ECO:0000313" key="3">
    <source>
        <dbReference type="Proteomes" id="UP000572635"/>
    </source>
</evidence>
<evidence type="ECO:0000256" key="1">
    <source>
        <dbReference type="SAM" id="MobiDB-lite"/>
    </source>
</evidence>
<dbReference type="Proteomes" id="UP000572635">
    <property type="component" value="Unassembled WGS sequence"/>
</dbReference>
<feature type="region of interest" description="Disordered" evidence="1">
    <location>
        <begin position="1"/>
        <end position="20"/>
    </location>
</feature>
<dbReference type="RefSeq" id="WP_184390237.1">
    <property type="nucleotide sequence ID" value="NZ_BAAAJD010000015.1"/>
</dbReference>
<accession>A0A7W8VC73</accession>
<reference evidence="2 3" key="1">
    <citation type="submission" date="2020-08" db="EMBL/GenBank/DDBJ databases">
        <title>Sequencing the genomes of 1000 actinobacteria strains.</title>
        <authorList>
            <person name="Klenk H.-P."/>
        </authorList>
    </citation>
    <scope>NUCLEOTIDE SEQUENCE [LARGE SCALE GENOMIC DNA]</scope>
    <source>
        <strain evidence="2 3">DSM 44551</strain>
    </source>
</reference>
<sequence>MRQIAQDQMSAGDRLTAEKRELEERVRRLERRVALLSTAVERLMSRMPHGVPTPAEPGEV</sequence>
<dbReference type="EMBL" id="JACHDB010000001">
    <property type="protein sequence ID" value="MBB5431141.1"/>
    <property type="molecule type" value="Genomic_DNA"/>
</dbReference>
<keyword evidence="3" id="KW-1185">Reference proteome</keyword>
<organism evidence="2 3">
    <name type="scientific">Nocardiopsis composta</name>
    <dbReference type="NCBI Taxonomy" id="157465"/>
    <lineage>
        <taxon>Bacteria</taxon>
        <taxon>Bacillati</taxon>
        <taxon>Actinomycetota</taxon>
        <taxon>Actinomycetes</taxon>
        <taxon>Streptosporangiales</taxon>
        <taxon>Nocardiopsidaceae</taxon>
        <taxon>Nocardiopsis</taxon>
    </lineage>
</organism>
<evidence type="ECO:0000313" key="2">
    <source>
        <dbReference type="EMBL" id="MBB5431141.1"/>
    </source>
</evidence>
<gene>
    <name evidence="2" type="ORF">HDA36_001225</name>
</gene>
<comment type="caution">
    <text evidence="2">The sequence shown here is derived from an EMBL/GenBank/DDBJ whole genome shotgun (WGS) entry which is preliminary data.</text>
</comment>